<feature type="compositionally biased region" description="Low complexity" evidence="1">
    <location>
        <begin position="1332"/>
        <end position="1342"/>
    </location>
</feature>
<comment type="caution">
    <text evidence="2">The sequence shown here is derived from an EMBL/GenBank/DDBJ whole genome shotgun (WGS) entry which is preliminary data.</text>
</comment>
<sequence length="1479" mass="165783">MSAEDLEGRFASTLFERLQPHSLSRYSLGQNCNALDGGDVISVERIGNSTKTPTQDLDRENVISFAMNAENTTANETDEGCVGDYINGNRKDNGIFDSSGVDSDWMEARLCVEDILNQIEEEADITIELNGSSVSTLRQQQMKTWDEDSVNPAVAGISPANAIEENRDIYATNMIKPKVMNEVSVAKPTAERTGIISAYVEVEKRKENGIVDSTGDKNTSLDMRNSDIVDKGNGIYNLPSTEIPILKRESTFKEKCGLETMDKIEYDTFYENDQTDITQREVSPVSAMDFDMLNVKFCMDSMLNEVSRRLFKEKLKEMISDTMCGPSSTKYADETLHWKTSGLSRDMTSQQLSLKLDDLDFPSNQSLFDGYKIPETPRPNGPYMTEMKEDEIAKNSICTEEPFIFSKGLKLSWTPESSVINVPTMKDDSSESDVSISPPIRSVRKYSFTEAIRNSSPLGYFREQHSPFRFTLEYFEQFREWEECGYVPELPLRRPDLERVILHEILEQSPWERREVTPPPLSPLTIDSTYMFTYDRSDEESENEETCLKEASLKSSSAESAVGWNQAKYQDYKRHAMIDENVTGTSTDHGLDEDKAHVPTIMDSTKDKEAPRRKLEISAKVSLPILPCKPKILKEDNGESKPLRFTEKKGLSTLMTLPSKPVITTTSKMPIVKPAQQTPTRPTERKQKLMIDEIDKLVETLPKLSKNVEMKPSNWKNRSQCKVDKLGEIFGLRENIKAPSRIPIRSTGHENGRTQQMETKVPLEEKQVIKGPVSPEVDIIKSQQEPGVTERFQGSGYQVHLVKRMAKPSDCKVNGAEAIPGKEKHKHIETIIDRATTKSGNGLSESISESLPKGSRPNSSQQQSRTNSTQINGDDQQIEKGNEFRKSADHERAEKRGERPLTPVQDTGQFIQAQDNLTEGTITSLTMLENTHQSGKGNVQNESQECEMLIDKIQEEGSLLNIEKSKPRKSASSAMSRPAKNASSEIHKIVKLFDNVFEGKETLISHEDQAKRGKTESKVKNRKDTIGRMRVKSEPRPTERMSPGNKPDSNPQQSPKRFYYSEPFSVKAVPDNGPLPPIRDRIIPVVKGTDNIQIRSNRKLPSLVDNSIHNRPPWNASTKVKTEWEEERSRRNKKIKTGSAQSKPEEPLPTLLISKQSKYKPLPEISKSDDYKLNLTGHLNGISREHGHLEGRNNLNQLPALPSIGSRLETRKDKKNALKNGKNAGSASGCLDSGGITNVKGRKKHGPSTSSSNINKTGSNATKNEGETKSKGTGQQSNTANKNENNRRTKSRYTVAVSCLSETVKSADSPRKSRSSSVSSVLADNTMDKPPSRISSSSSSVPAEDRSVSTTPSIWYRAPSRGKLILSPDLGNYSAKIYRPDAKDGDGEKSVGYYRDNVDKNGNGLGRDESKSRQTLLSWKESIIVHPVWSLHSKVYQLSGHRLVGEQNAIKDKIFHQYTPKRHDITETVIVKFIDMFLY</sequence>
<feature type="compositionally biased region" description="Basic and acidic residues" evidence="1">
    <location>
        <begin position="1120"/>
        <end position="1129"/>
    </location>
</feature>
<feature type="compositionally biased region" description="Low complexity" evidence="1">
    <location>
        <begin position="1218"/>
        <end position="1227"/>
    </location>
</feature>
<protein>
    <submittedName>
        <fullName evidence="2">Uncharacterized protein</fullName>
    </submittedName>
</protein>
<feature type="compositionally biased region" description="Low complexity" evidence="1">
    <location>
        <begin position="855"/>
        <end position="870"/>
    </location>
</feature>
<feature type="region of interest" description="Disordered" evidence="1">
    <location>
        <begin position="964"/>
        <end position="983"/>
    </location>
</feature>
<reference evidence="2" key="1">
    <citation type="submission" date="2019-08" db="EMBL/GenBank/DDBJ databases">
        <title>The improved chromosome-level genome for the pearl oyster Pinctada fucata martensii using PacBio sequencing and Hi-C.</title>
        <authorList>
            <person name="Zheng Z."/>
        </authorList>
    </citation>
    <scope>NUCLEOTIDE SEQUENCE</scope>
    <source>
        <strain evidence="2">ZZ-2019</strain>
        <tissue evidence="2">Adductor muscle</tissue>
    </source>
</reference>
<dbReference type="EMBL" id="VSWD01000010">
    <property type="protein sequence ID" value="KAK3089031.1"/>
    <property type="molecule type" value="Genomic_DNA"/>
</dbReference>
<feature type="compositionally biased region" description="Basic and acidic residues" evidence="1">
    <location>
        <begin position="1007"/>
        <end position="1039"/>
    </location>
</feature>
<feature type="compositionally biased region" description="Polar residues" evidence="1">
    <location>
        <begin position="1104"/>
        <end position="1119"/>
    </location>
</feature>
<accession>A0AA88XWA5</accession>
<name>A0AA88XWA5_PINIB</name>
<feature type="compositionally biased region" description="Low complexity" evidence="1">
    <location>
        <begin position="1315"/>
        <end position="1324"/>
    </location>
</feature>
<feature type="region of interest" description="Disordered" evidence="1">
    <location>
        <begin position="833"/>
        <end position="909"/>
    </location>
</feature>
<gene>
    <name evidence="2" type="ORF">FSP39_000264</name>
</gene>
<feature type="compositionally biased region" description="Basic and acidic residues" evidence="1">
    <location>
        <begin position="877"/>
        <end position="899"/>
    </location>
</feature>
<feature type="compositionally biased region" description="Polar residues" evidence="1">
    <location>
        <begin position="837"/>
        <end position="849"/>
    </location>
</feature>
<evidence type="ECO:0000256" key="1">
    <source>
        <dbReference type="SAM" id="MobiDB-lite"/>
    </source>
</evidence>
<feature type="compositionally biased region" description="Polar residues" evidence="1">
    <location>
        <begin position="1247"/>
        <end position="1263"/>
    </location>
</feature>
<evidence type="ECO:0000313" key="3">
    <source>
        <dbReference type="Proteomes" id="UP001186944"/>
    </source>
</evidence>
<dbReference type="Proteomes" id="UP001186944">
    <property type="component" value="Unassembled WGS sequence"/>
</dbReference>
<proteinExistence type="predicted"/>
<feature type="region of interest" description="Disordered" evidence="1">
    <location>
        <begin position="1103"/>
        <end position="1147"/>
    </location>
</feature>
<organism evidence="2 3">
    <name type="scientific">Pinctada imbricata</name>
    <name type="common">Atlantic pearl-oyster</name>
    <name type="synonym">Pinctada martensii</name>
    <dbReference type="NCBI Taxonomy" id="66713"/>
    <lineage>
        <taxon>Eukaryota</taxon>
        <taxon>Metazoa</taxon>
        <taxon>Spiralia</taxon>
        <taxon>Lophotrochozoa</taxon>
        <taxon>Mollusca</taxon>
        <taxon>Bivalvia</taxon>
        <taxon>Autobranchia</taxon>
        <taxon>Pteriomorphia</taxon>
        <taxon>Pterioida</taxon>
        <taxon>Pterioidea</taxon>
        <taxon>Pteriidae</taxon>
        <taxon>Pinctada</taxon>
    </lineage>
</organism>
<evidence type="ECO:0000313" key="2">
    <source>
        <dbReference type="EMBL" id="KAK3089031.1"/>
    </source>
</evidence>
<feature type="compositionally biased region" description="Polar residues" evidence="1">
    <location>
        <begin position="1271"/>
        <end position="1283"/>
    </location>
</feature>
<keyword evidence="3" id="KW-1185">Reference proteome</keyword>
<feature type="region of interest" description="Disordered" evidence="1">
    <location>
        <begin position="1007"/>
        <end position="1057"/>
    </location>
</feature>
<feature type="region of interest" description="Disordered" evidence="1">
    <location>
        <begin position="1184"/>
        <end position="1350"/>
    </location>
</feature>